<accession>A0A1L9P0W3</accession>
<keyword evidence="4 5" id="KW-0472">Membrane</keyword>
<dbReference type="Proteomes" id="UP000184514">
    <property type="component" value="Unassembled WGS sequence"/>
</dbReference>
<keyword evidence="2 5" id="KW-0812">Transmembrane</keyword>
<keyword evidence="7" id="KW-1185">Reference proteome</keyword>
<dbReference type="InterPro" id="IPR002781">
    <property type="entry name" value="TM_pro_TauE-like"/>
</dbReference>
<dbReference type="OrthoDB" id="5195497at2"/>
<proteinExistence type="inferred from homology"/>
<dbReference type="STRING" id="696762.PFRI_06170"/>
<evidence type="ECO:0000256" key="1">
    <source>
        <dbReference type="ARBA" id="ARBA00004141"/>
    </source>
</evidence>
<dbReference type="Pfam" id="PF01925">
    <property type="entry name" value="TauE"/>
    <property type="match status" value="1"/>
</dbReference>
<comment type="caution">
    <text evidence="6">The sequence shown here is derived from an EMBL/GenBank/DDBJ whole genome shotgun (WGS) entry which is preliminary data.</text>
</comment>
<evidence type="ECO:0000256" key="5">
    <source>
        <dbReference type="RuleBase" id="RU363041"/>
    </source>
</evidence>
<dbReference type="GO" id="GO:0005886">
    <property type="term" value="C:plasma membrane"/>
    <property type="evidence" value="ECO:0007669"/>
    <property type="project" value="UniProtKB-SubCell"/>
</dbReference>
<evidence type="ECO:0000313" key="7">
    <source>
        <dbReference type="Proteomes" id="UP000184514"/>
    </source>
</evidence>
<dbReference type="EMBL" id="MLCB01000054">
    <property type="protein sequence ID" value="OJI95148.1"/>
    <property type="molecule type" value="Genomic_DNA"/>
</dbReference>
<feature type="transmembrane region" description="Helical" evidence="5">
    <location>
        <begin position="12"/>
        <end position="33"/>
    </location>
</feature>
<comment type="similarity">
    <text evidence="5">Belongs to the 4-toluene sulfonate uptake permease (TSUP) (TC 2.A.102) family.</text>
</comment>
<dbReference type="AlphaFoldDB" id="A0A1L9P0W3"/>
<evidence type="ECO:0000256" key="3">
    <source>
        <dbReference type="ARBA" id="ARBA00022989"/>
    </source>
</evidence>
<feature type="transmembrane region" description="Helical" evidence="5">
    <location>
        <begin position="39"/>
        <end position="61"/>
    </location>
</feature>
<evidence type="ECO:0000313" key="6">
    <source>
        <dbReference type="EMBL" id="OJI95148.1"/>
    </source>
</evidence>
<reference evidence="6 7" key="1">
    <citation type="submission" date="2016-10" db="EMBL/GenBank/DDBJ databases">
        <title>Genome sequence of Planktotalea frisia SH6-1.</title>
        <authorList>
            <person name="Poehlein A."/>
            <person name="Bakenhus I."/>
            <person name="Voget S."/>
            <person name="Brinkhoff T."/>
            <person name="Simon M."/>
        </authorList>
    </citation>
    <scope>NUCLEOTIDE SEQUENCE [LARGE SCALE GENOMIC DNA]</scope>
    <source>
        <strain evidence="6 7">SH6-1</strain>
    </source>
</reference>
<feature type="transmembrane region" description="Helical" evidence="5">
    <location>
        <begin position="82"/>
        <end position="100"/>
    </location>
</feature>
<organism evidence="6 7">
    <name type="scientific">Planktotalea frisia</name>
    <dbReference type="NCBI Taxonomy" id="696762"/>
    <lineage>
        <taxon>Bacteria</taxon>
        <taxon>Pseudomonadati</taxon>
        <taxon>Pseudomonadota</taxon>
        <taxon>Alphaproteobacteria</taxon>
        <taxon>Rhodobacterales</taxon>
        <taxon>Paracoccaceae</taxon>
        <taxon>Planktotalea</taxon>
    </lineage>
</organism>
<name>A0A1L9P0W3_9RHOB</name>
<evidence type="ECO:0000256" key="4">
    <source>
        <dbReference type="ARBA" id="ARBA00023136"/>
    </source>
</evidence>
<keyword evidence="5" id="KW-1003">Cell membrane</keyword>
<gene>
    <name evidence="6" type="ORF">PFRI_06170</name>
</gene>
<evidence type="ECO:0000256" key="2">
    <source>
        <dbReference type="ARBA" id="ARBA00022692"/>
    </source>
</evidence>
<protein>
    <recommendedName>
        <fullName evidence="5">Probable membrane transporter protein</fullName>
    </recommendedName>
</protein>
<sequence length="172" mass="18803">MQEPSTPSALSDPYAIIIIFAALFCGGTLKGALGMGSPVVAVPVMASFVDVRLAVVVMVVPNLITNIAQIRTYKSARMQGTFSMRFALCALRFALAGAFGAGVGSFALVLFSATVLKIIVACAVLDMSRFGFCGPTFRSLWNLQRRLRCLLVHFRVFFRAQRVSLRRFPRVF</sequence>
<comment type="subcellular location">
    <subcellularLocation>
        <location evidence="5">Cell membrane</location>
        <topology evidence="5">Multi-pass membrane protein</topology>
    </subcellularLocation>
    <subcellularLocation>
        <location evidence="1">Membrane</location>
        <topology evidence="1">Multi-pass membrane protein</topology>
    </subcellularLocation>
</comment>
<keyword evidence="3 5" id="KW-1133">Transmembrane helix</keyword>